<gene>
    <name evidence="1" type="ORF">IU470_29845</name>
</gene>
<name>A0ABS0CHB4_9NOCA</name>
<evidence type="ECO:0000313" key="2">
    <source>
        <dbReference type="Proteomes" id="UP000807309"/>
    </source>
</evidence>
<organism evidence="1 2">
    <name type="scientific">Nocardia abscessus</name>
    <dbReference type="NCBI Taxonomy" id="120957"/>
    <lineage>
        <taxon>Bacteria</taxon>
        <taxon>Bacillati</taxon>
        <taxon>Actinomycetota</taxon>
        <taxon>Actinomycetes</taxon>
        <taxon>Mycobacteriales</taxon>
        <taxon>Nocardiaceae</taxon>
        <taxon>Nocardia</taxon>
    </lineage>
</organism>
<protein>
    <submittedName>
        <fullName evidence="1">NAD(P)/FAD-dependent oxidoreductase</fullName>
    </submittedName>
</protein>
<dbReference type="Pfam" id="PF13738">
    <property type="entry name" value="Pyr_redox_3"/>
    <property type="match status" value="1"/>
</dbReference>
<reference evidence="1 2" key="1">
    <citation type="submission" date="2020-10" db="EMBL/GenBank/DDBJ databases">
        <title>Identification of Nocardia species via Next-generation sequencing and recognition of intraspecies genetic diversity.</title>
        <authorList>
            <person name="Li P."/>
            <person name="Li P."/>
            <person name="Lu B."/>
        </authorList>
    </citation>
    <scope>NUCLEOTIDE SEQUENCE [LARGE SCALE GENOMIC DNA]</scope>
    <source>
        <strain evidence="1 2">N-11</strain>
    </source>
</reference>
<dbReference type="RefSeq" id="WP_195036129.1">
    <property type="nucleotide sequence ID" value="NZ_JADLRE010000033.1"/>
</dbReference>
<dbReference type="Proteomes" id="UP000807309">
    <property type="component" value="Unassembled WGS sequence"/>
</dbReference>
<dbReference type="Gene3D" id="3.50.50.60">
    <property type="entry name" value="FAD/NAD(P)-binding domain"/>
    <property type="match status" value="2"/>
</dbReference>
<proteinExistence type="predicted"/>
<evidence type="ECO:0000313" key="1">
    <source>
        <dbReference type="EMBL" id="MBF6229280.1"/>
    </source>
</evidence>
<dbReference type="InterPro" id="IPR051209">
    <property type="entry name" value="FAD-bind_Monooxygenase_sf"/>
</dbReference>
<dbReference type="EMBL" id="JADLRE010000033">
    <property type="protein sequence ID" value="MBF6229280.1"/>
    <property type="molecule type" value="Genomic_DNA"/>
</dbReference>
<comment type="caution">
    <text evidence="1">The sequence shown here is derived from an EMBL/GenBank/DDBJ whole genome shotgun (WGS) entry which is preliminary data.</text>
</comment>
<dbReference type="InterPro" id="IPR036188">
    <property type="entry name" value="FAD/NAD-bd_sf"/>
</dbReference>
<dbReference type="PRINTS" id="PR00411">
    <property type="entry name" value="PNDRDTASEI"/>
</dbReference>
<dbReference type="PANTHER" id="PTHR42877:SF4">
    <property type="entry name" value="FAD_NAD(P)-BINDING DOMAIN-CONTAINING PROTEIN-RELATED"/>
    <property type="match status" value="1"/>
</dbReference>
<dbReference type="PANTHER" id="PTHR42877">
    <property type="entry name" value="L-ORNITHINE N(5)-MONOOXYGENASE-RELATED"/>
    <property type="match status" value="1"/>
</dbReference>
<keyword evidence="2" id="KW-1185">Reference proteome</keyword>
<sequence>MTTTVADPASKSGTQQPHVAKATVETGDWSVIVVGAGFGGLGIARELKKAGIPFLVVEENPHVGGVWWDNRYPGASCDVPSHLYSFAFDPYRDATTRYPDQRAILHYLCEIVDRHGLRPHLRLNTAITAATYSNDGRWTITTDRGETLRADNVVWAVGQLHRPHIPTIPGQDQFAGAAFHSARWDHSVEWAGRDVAVIGTGSSGAQIVGAVARDARRVTVYQRTPAWILPKPAACFGPITRWTLAHLPAAHALYRTAIQYGADAVLAPVMTGGWSARPVQWAAKAHLWWRIRDPQLRAQLTPGYAIGEKRILIDSTFYPALRQPHVQLVTDQIDCLTGDGIRASDGTHRRHDVIVYATGFKATEFLKPITVRGRDGIDLHQQWSDGAEAYLGLAVPGFPSMWLIAGPHSFTASNSNPTMKQFATRYILRGIQLRSQLGTPIEVSAHAMRRYRTWLETAMARTVWPKGVPSWFKTEAGRVTNPWPATARAYDRMTCTDPAEVFVSVPTSRMPPASTAGSRPASVA</sequence>
<accession>A0ABS0CHB4</accession>
<dbReference type="SUPFAM" id="SSF51905">
    <property type="entry name" value="FAD/NAD(P)-binding domain"/>
    <property type="match status" value="1"/>
</dbReference>